<evidence type="ECO:0000313" key="3">
    <source>
        <dbReference type="Proteomes" id="UP000828390"/>
    </source>
</evidence>
<evidence type="ECO:0000256" key="1">
    <source>
        <dbReference type="SAM" id="MobiDB-lite"/>
    </source>
</evidence>
<dbReference type="AlphaFoldDB" id="A0A9D4DX63"/>
<organism evidence="2 3">
    <name type="scientific">Dreissena polymorpha</name>
    <name type="common">Zebra mussel</name>
    <name type="synonym">Mytilus polymorpha</name>
    <dbReference type="NCBI Taxonomy" id="45954"/>
    <lineage>
        <taxon>Eukaryota</taxon>
        <taxon>Metazoa</taxon>
        <taxon>Spiralia</taxon>
        <taxon>Lophotrochozoa</taxon>
        <taxon>Mollusca</taxon>
        <taxon>Bivalvia</taxon>
        <taxon>Autobranchia</taxon>
        <taxon>Heteroconchia</taxon>
        <taxon>Euheterodonta</taxon>
        <taxon>Imparidentia</taxon>
        <taxon>Neoheterodontei</taxon>
        <taxon>Myida</taxon>
        <taxon>Dreissenoidea</taxon>
        <taxon>Dreissenidae</taxon>
        <taxon>Dreissena</taxon>
    </lineage>
</organism>
<dbReference type="EMBL" id="JAIWYP010000010">
    <property type="protein sequence ID" value="KAH3755689.1"/>
    <property type="molecule type" value="Genomic_DNA"/>
</dbReference>
<keyword evidence="3" id="KW-1185">Reference proteome</keyword>
<accession>A0A9D4DX63</accession>
<proteinExistence type="predicted"/>
<reference evidence="2" key="1">
    <citation type="journal article" date="2019" name="bioRxiv">
        <title>The Genome of the Zebra Mussel, Dreissena polymorpha: A Resource for Invasive Species Research.</title>
        <authorList>
            <person name="McCartney M.A."/>
            <person name="Auch B."/>
            <person name="Kono T."/>
            <person name="Mallez S."/>
            <person name="Zhang Y."/>
            <person name="Obille A."/>
            <person name="Becker A."/>
            <person name="Abrahante J.E."/>
            <person name="Garbe J."/>
            <person name="Badalamenti J.P."/>
            <person name="Herman A."/>
            <person name="Mangelson H."/>
            <person name="Liachko I."/>
            <person name="Sullivan S."/>
            <person name="Sone E.D."/>
            <person name="Koren S."/>
            <person name="Silverstein K.A.T."/>
            <person name="Beckman K.B."/>
            <person name="Gohl D.M."/>
        </authorList>
    </citation>
    <scope>NUCLEOTIDE SEQUENCE</scope>
    <source>
        <strain evidence="2">Duluth1</strain>
        <tissue evidence="2">Whole animal</tissue>
    </source>
</reference>
<evidence type="ECO:0000313" key="2">
    <source>
        <dbReference type="EMBL" id="KAH3755689.1"/>
    </source>
</evidence>
<comment type="caution">
    <text evidence="2">The sequence shown here is derived from an EMBL/GenBank/DDBJ whole genome shotgun (WGS) entry which is preliminary data.</text>
</comment>
<reference evidence="2" key="2">
    <citation type="submission" date="2020-11" db="EMBL/GenBank/DDBJ databases">
        <authorList>
            <person name="McCartney M.A."/>
            <person name="Auch B."/>
            <person name="Kono T."/>
            <person name="Mallez S."/>
            <person name="Becker A."/>
            <person name="Gohl D.M."/>
            <person name="Silverstein K.A.T."/>
            <person name="Koren S."/>
            <person name="Bechman K.B."/>
            <person name="Herman A."/>
            <person name="Abrahante J.E."/>
            <person name="Garbe J."/>
        </authorList>
    </citation>
    <scope>NUCLEOTIDE SEQUENCE</scope>
    <source>
        <strain evidence="2">Duluth1</strain>
        <tissue evidence="2">Whole animal</tissue>
    </source>
</reference>
<sequence length="65" mass="7192">MSDEVKVVNDETNRQEQVPAHLESLLQKSSEGKSDVEEKALASLLANHGDTFSKDEWDLGLTHLA</sequence>
<feature type="region of interest" description="Disordered" evidence="1">
    <location>
        <begin position="1"/>
        <end position="21"/>
    </location>
</feature>
<protein>
    <submittedName>
        <fullName evidence="2">Uncharacterized protein</fullName>
    </submittedName>
</protein>
<name>A0A9D4DX63_DREPO</name>
<gene>
    <name evidence="2" type="ORF">DPMN_190387</name>
</gene>
<dbReference type="Proteomes" id="UP000828390">
    <property type="component" value="Unassembled WGS sequence"/>
</dbReference>
<feature type="compositionally biased region" description="Basic and acidic residues" evidence="1">
    <location>
        <begin position="1"/>
        <end position="14"/>
    </location>
</feature>